<dbReference type="PANTHER" id="PTHR43401">
    <property type="entry name" value="L-THREONINE 3-DEHYDROGENASE"/>
    <property type="match status" value="1"/>
</dbReference>
<dbReference type="InterPro" id="IPR011032">
    <property type="entry name" value="GroES-like_sf"/>
</dbReference>
<gene>
    <name evidence="4" type="ORF">H072_7631</name>
</gene>
<dbReference type="AlphaFoldDB" id="S8ABX6"/>
<dbReference type="EMBL" id="AQGS01000538">
    <property type="protein sequence ID" value="EPS38616.1"/>
    <property type="molecule type" value="Genomic_DNA"/>
</dbReference>
<reference evidence="5" key="2">
    <citation type="submission" date="2013-04" db="EMBL/GenBank/DDBJ databases">
        <title>Genomic mechanisms accounting for the adaptation to parasitism in nematode-trapping fungi.</title>
        <authorList>
            <person name="Ahren D.G."/>
        </authorList>
    </citation>
    <scope>NUCLEOTIDE SEQUENCE [LARGE SCALE GENOMIC DNA]</scope>
    <source>
        <strain evidence="5">CBS 200.50</strain>
    </source>
</reference>
<dbReference type="Pfam" id="PF08240">
    <property type="entry name" value="ADH_N"/>
    <property type="match status" value="1"/>
</dbReference>
<protein>
    <recommendedName>
        <fullName evidence="6">Alcohol dehydrogenase-like C-terminal domain-containing protein</fullName>
    </recommendedName>
</protein>
<dbReference type="PANTHER" id="PTHR43401:SF2">
    <property type="entry name" value="L-THREONINE 3-DEHYDROGENASE"/>
    <property type="match status" value="1"/>
</dbReference>
<keyword evidence="5" id="KW-1185">Reference proteome</keyword>
<dbReference type="InterPro" id="IPR013149">
    <property type="entry name" value="ADH-like_C"/>
</dbReference>
<dbReference type="Gene3D" id="3.40.50.720">
    <property type="entry name" value="NAD(P)-binding Rossmann-like Domain"/>
    <property type="match status" value="1"/>
</dbReference>
<sequence>MANKSVVIHEKGDAFRWTVEDKPIPEASTGSIIVKILVSPLVQFLGAHYRGTLPFMNDVPMVPGMNAVGRVHATGNDATALQEGDLVILDPTITARDEPANQMLHAFMPGITPGSHKLANGAWRDGVWAQYAKIPTENVYKLNEEKLVKELGYSFGDLGLIQTCCVGYGGLAKAGLKAGDTLIVAPATGRFSGATVLVALAMGVTVVAAGRRQEALDELVAGMKEYASFLKTVLLTGELVKDTESFNKAVGPRGADSYIDLSPAAITETPVYLTAAISTLRHSGTIILMGGVLGDISLPYFPIMFKNLTVYGRFMYSRDQMIQVIKLAESGRLPLGKRCGIQGVADFGLDRFEEALDEAAKHKGWGGVVNITPN</sequence>
<dbReference type="Pfam" id="PF00107">
    <property type="entry name" value="ADH_zinc_N"/>
    <property type="match status" value="1"/>
</dbReference>
<dbReference type="GO" id="GO:0016491">
    <property type="term" value="F:oxidoreductase activity"/>
    <property type="evidence" value="ECO:0007669"/>
    <property type="project" value="UniProtKB-KW"/>
</dbReference>
<name>S8ABX6_DACHA</name>
<comment type="caution">
    <text evidence="4">The sequence shown here is derived from an EMBL/GenBank/DDBJ whole genome shotgun (WGS) entry which is preliminary data.</text>
</comment>
<dbReference type="CDD" id="cd05188">
    <property type="entry name" value="MDR"/>
    <property type="match status" value="1"/>
</dbReference>
<evidence type="ECO:0000259" key="2">
    <source>
        <dbReference type="Pfam" id="PF00107"/>
    </source>
</evidence>
<organism evidence="4 5">
    <name type="scientific">Dactylellina haptotyla (strain CBS 200.50)</name>
    <name type="common">Nematode-trapping fungus</name>
    <name type="synonym">Monacrosporium haptotylum</name>
    <dbReference type="NCBI Taxonomy" id="1284197"/>
    <lineage>
        <taxon>Eukaryota</taxon>
        <taxon>Fungi</taxon>
        <taxon>Dikarya</taxon>
        <taxon>Ascomycota</taxon>
        <taxon>Pezizomycotina</taxon>
        <taxon>Orbiliomycetes</taxon>
        <taxon>Orbiliales</taxon>
        <taxon>Orbiliaceae</taxon>
        <taxon>Dactylellina</taxon>
    </lineage>
</organism>
<feature type="domain" description="Alcohol dehydrogenase-like C-terminal" evidence="2">
    <location>
        <begin position="195"/>
        <end position="329"/>
    </location>
</feature>
<dbReference type="Gene3D" id="3.90.180.10">
    <property type="entry name" value="Medium-chain alcohol dehydrogenases, catalytic domain"/>
    <property type="match status" value="1"/>
</dbReference>
<keyword evidence="1" id="KW-0560">Oxidoreductase</keyword>
<dbReference type="eggNOG" id="ENOG502RYRC">
    <property type="taxonomic scope" value="Eukaryota"/>
</dbReference>
<dbReference type="OMA" id="LENTWAL"/>
<accession>S8ABX6</accession>
<dbReference type="SUPFAM" id="SSF50129">
    <property type="entry name" value="GroES-like"/>
    <property type="match status" value="1"/>
</dbReference>
<proteinExistence type="predicted"/>
<dbReference type="HOGENOM" id="CLU_026673_0_0_1"/>
<evidence type="ECO:0000256" key="1">
    <source>
        <dbReference type="ARBA" id="ARBA00023002"/>
    </source>
</evidence>
<evidence type="ECO:0000313" key="4">
    <source>
        <dbReference type="EMBL" id="EPS38616.1"/>
    </source>
</evidence>
<reference evidence="4 5" key="1">
    <citation type="journal article" date="2013" name="PLoS Genet.">
        <title>Genomic mechanisms accounting for the adaptation to parasitism in nematode-trapping fungi.</title>
        <authorList>
            <person name="Meerupati T."/>
            <person name="Andersson K.M."/>
            <person name="Friman E."/>
            <person name="Kumar D."/>
            <person name="Tunlid A."/>
            <person name="Ahren D."/>
        </authorList>
    </citation>
    <scope>NUCLEOTIDE SEQUENCE [LARGE SCALE GENOMIC DNA]</scope>
    <source>
        <strain evidence="4 5">CBS 200.50</strain>
    </source>
</reference>
<dbReference type="SUPFAM" id="SSF51735">
    <property type="entry name" value="NAD(P)-binding Rossmann-fold domains"/>
    <property type="match status" value="1"/>
</dbReference>
<dbReference type="Proteomes" id="UP000015100">
    <property type="component" value="Unassembled WGS sequence"/>
</dbReference>
<evidence type="ECO:0000259" key="3">
    <source>
        <dbReference type="Pfam" id="PF08240"/>
    </source>
</evidence>
<dbReference type="InterPro" id="IPR050129">
    <property type="entry name" value="Zn_alcohol_dh"/>
</dbReference>
<evidence type="ECO:0000313" key="5">
    <source>
        <dbReference type="Proteomes" id="UP000015100"/>
    </source>
</evidence>
<dbReference type="OrthoDB" id="5407715at2759"/>
<dbReference type="STRING" id="1284197.S8ABX6"/>
<dbReference type="InterPro" id="IPR036291">
    <property type="entry name" value="NAD(P)-bd_dom_sf"/>
</dbReference>
<feature type="domain" description="Alcohol dehydrogenase-like N-terminal" evidence="3">
    <location>
        <begin position="49"/>
        <end position="143"/>
    </location>
</feature>
<evidence type="ECO:0008006" key="6">
    <source>
        <dbReference type="Google" id="ProtNLM"/>
    </source>
</evidence>
<dbReference type="InterPro" id="IPR013154">
    <property type="entry name" value="ADH-like_N"/>
</dbReference>